<dbReference type="GO" id="GO:0005247">
    <property type="term" value="F:voltage-gated chloride channel activity"/>
    <property type="evidence" value="ECO:0007669"/>
    <property type="project" value="TreeGrafter"/>
</dbReference>
<dbReference type="InterPro" id="IPR014743">
    <property type="entry name" value="Cl-channel_core"/>
</dbReference>
<keyword evidence="4" id="KW-0677">Repeat</keyword>
<feature type="region of interest" description="Disordered" evidence="9">
    <location>
        <begin position="1000"/>
        <end position="1050"/>
    </location>
</feature>
<keyword evidence="3 10" id="KW-0812">Transmembrane</keyword>
<keyword evidence="5 10" id="KW-1133">Transmembrane helix</keyword>
<dbReference type="Pfam" id="PF00571">
    <property type="entry name" value="CBS"/>
    <property type="match status" value="1"/>
</dbReference>
<feature type="transmembrane region" description="Helical" evidence="10">
    <location>
        <begin position="213"/>
        <end position="234"/>
    </location>
</feature>
<dbReference type="Pfam" id="PF00654">
    <property type="entry name" value="Voltage_CLC"/>
    <property type="match status" value="1"/>
</dbReference>
<feature type="transmembrane region" description="Helical" evidence="10">
    <location>
        <begin position="585"/>
        <end position="608"/>
    </location>
</feature>
<evidence type="ECO:0000256" key="7">
    <source>
        <dbReference type="ARBA" id="ARBA00023136"/>
    </source>
</evidence>
<feature type="transmembrane region" description="Helical" evidence="10">
    <location>
        <begin position="324"/>
        <end position="348"/>
    </location>
</feature>
<dbReference type="FunFam" id="3.10.580.10:FF:000032">
    <property type="entry name" value="Chloride channel protein"/>
    <property type="match status" value="1"/>
</dbReference>
<dbReference type="SUPFAM" id="SSF81340">
    <property type="entry name" value="Clc chloride channel"/>
    <property type="match status" value="1"/>
</dbReference>
<feature type="compositionally biased region" description="Basic and acidic residues" evidence="9">
    <location>
        <begin position="1004"/>
        <end position="1019"/>
    </location>
</feature>
<dbReference type="Gene3D" id="1.10.3080.10">
    <property type="entry name" value="Clc chloride channel"/>
    <property type="match status" value="1"/>
</dbReference>
<evidence type="ECO:0000256" key="6">
    <source>
        <dbReference type="ARBA" id="ARBA00023065"/>
    </source>
</evidence>
<evidence type="ECO:0000256" key="9">
    <source>
        <dbReference type="SAM" id="MobiDB-lite"/>
    </source>
</evidence>
<feature type="transmembrane region" description="Helical" evidence="10">
    <location>
        <begin position="265"/>
        <end position="286"/>
    </location>
</feature>
<keyword evidence="2" id="KW-0813">Transport</keyword>
<evidence type="ECO:0000256" key="10">
    <source>
        <dbReference type="SAM" id="Phobius"/>
    </source>
</evidence>
<keyword evidence="6" id="KW-0406">Ion transport</keyword>
<feature type="compositionally biased region" description="Basic and acidic residues" evidence="9">
    <location>
        <begin position="931"/>
        <end position="944"/>
    </location>
</feature>
<feature type="region of interest" description="Disordered" evidence="9">
    <location>
        <begin position="1"/>
        <end position="33"/>
    </location>
</feature>
<reference evidence="13 14" key="1">
    <citation type="submission" date="2025-04" db="UniProtKB">
        <authorList>
            <consortium name="RefSeq"/>
        </authorList>
    </citation>
    <scope>IDENTIFICATION</scope>
    <source>
        <tissue evidence="13 14">Whole organism</tissue>
    </source>
</reference>
<evidence type="ECO:0000256" key="8">
    <source>
        <dbReference type="ARBA" id="ARBA00023214"/>
    </source>
</evidence>
<accession>A0A8B7NIX1</accession>
<feature type="transmembrane region" description="Helical" evidence="10">
    <location>
        <begin position="526"/>
        <end position="550"/>
    </location>
</feature>
<keyword evidence="7 10" id="KW-0472">Membrane</keyword>
<gene>
    <name evidence="13 14" type="primary">LOC108670634</name>
</gene>
<dbReference type="PRINTS" id="PR00762">
    <property type="entry name" value="CLCHANNEL"/>
</dbReference>
<feature type="transmembrane region" description="Helical" evidence="10">
    <location>
        <begin position="448"/>
        <end position="465"/>
    </location>
</feature>
<protein>
    <submittedName>
        <fullName evidence="13">Chloride channel protein 2 isoform X1</fullName>
    </submittedName>
    <submittedName>
        <fullName evidence="14">Chloride channel protein 2 isoform X2</fullName>
    </submittedName>
</protein>
<dbReference type="InterPro" id="IPR046342">
    <property type="entry name" value="CBS_dom_sf"/>
</dbReference>
<evidence type="ECO:0000256" key="1">
    <source>
        <dbReference type="ARBA" id="ARBA00004141"/>
    </source>
</evidence>
<feature type="transmembrane region" description="Helical" evidence="10">
    <location>
        <begin position="403"/>
        <end position="427"/>
    </location>
</feature>
<dbReference type="Gene3D" id="3.10.580.10">
    <property type="entry name" value="CBS-domain"/>
    <property type="match status" value="2"/>
</dbReference>
<dbReference type="InterPro" id="IPR001807">
    <property type="entry name" value="ClC"/>
</dbReference>
<comment type="subcellular location">
    <subcellularLocation>
        <location evidence="1">Membrane</location>
        <topology evidence="1">Multi-pass membrane protein</topology>
    </subcellularLocation>
</comment>
<dbReference type="RefSeq" id="XP_018013593.1">
    <property type="nucleotide sequence ID" value="XM_018158104.2"/>
</dbReference>
<feature type="region of interest" description="Disordered" evidence="9">
    <location>
        <begin position="896"/>
        <end position="979"/>
    </location>
</feature>
<evidence type="ECO:0000256" key="5">
    <source>
        <dbReference type="ARBA" id="ARBA00022989"/>
    </source>
</evidence>
<name>A0A8B7NIX1_HYAAZ</name>
<dbReference type="SUPFAM" id="SSF54631">
    <property type="entry name" value="CBS-domain pair"/>
    <property type="match status" value="2"/>
</dbReference>
<dbReference type="PANTHER" id="PTHR45720:SF10">
    <property type="entry name" value="CHLORIDE CHANNEL PROTEIN 2"/>
    <property type="match status" value="1"/>
</dbReference>
<feature type="transmembrane region" description="Helical" evidence="10">
    <location>
        <begin position="615"/>
        <end position="635"/>
    </location>
</feature>
<dbReference type="PANTHER" id="PTHR45720">
    <property type="entry name" value="CHLORIDE CHANNEL PROTEIN 2"/>
    <property type="match status" value="1"/>
</dbReference>
<feature type="region of interest" description="Disordered" evidence="9">
    <location>
        <begin position="793"/>
        <end position="834"/>
    </location>
</feature>
<evidence type="ECO:0000313" key="13">
    <source>
        <dbReference type="RefSeq" id="XP_018013592.1"/>
    </source>
</evidence>
<proteinExistence type="predicted"/>
<dbReference type="KEGG" id="hazt:108670634"/>
<evidence type="ECO:0000259" key="11">
    <source>
        <dbReference type="Pfam" id="PF00571"/>
    </source>
</evidence>
<evidence type="ECO:0000313" key="12">
    <source>
        <dbReference type="Proteomes" id="UP000694843"/>
    </source>
</evidence>
<evidence type="ECO:0000256" key="3">
    <source>
        <dbReference type="ARBA" id="ARBA00022692"/>
    </source>
</evidence>
<dbReference type="RefSeq" id="XP_018013592.1">
    <property type="nucleotide sequence ID" value="XM_018158103.2"/>
</dbReference>
<organism evidence="12 13">
    <name type="scientific">Hyalella azteca</name>
    <name type="common">Amphipod</name>
    <dbReference type="NCBI Taxonomy" id="294128"/>
    <lineage>
        <taxon>Eukaryota</taxon>
        <taxon>Metazoa</taxon>
        <taxon>Ecdysozoa</taxon>
        <taxon>Arthropoda</taxon>
        <taxon>Crustacea</taxon>
        <taxon>Multicrustacea</taxon>
        <taxon>Malacostraca</taxon>
        <taxon>Eumalacostraca</taxon>
        <taxon>Peracarida</taxon>
        <taxon>Amphipoda</taxon>
        <taxon>Senticaudata</taxon>
        <taxon>Talitrida</taxon>
        <taxon>Talitroidea</taxon>
        <taxon>Hyalellidae</taxon>
        <taxon>Hyalella</taxon>
    </lineage>
</organism>
<dbReference type="CDD" id="cd03683">
    <property type="entry name" value="ClC_1_like"/>
    <property type="match status" value="1"/>
</dbReference>
<dbReference type="OrthoDB" id="4564at2759"/>
<feature type="transmembrane region" description="Helical" evidence="10">
    <location>
        <begin position="360"/>
        <end position="383"/>
    </location>
</feature>
<keyword evidence="8" id="KW-0868">Chloride</keyword>
<dbReference type="InterPro" id="IPR000644">
    <property type="entry name" value="CBS_dom"/>
</dbReference>
<feature type="compositionally biased region" description="Low complexity" evidence="9">
    <location>
        <begin position="908"/>
        <end position="920"/>
    </location>
</feature>
<evidence type="ECO:0000256" key="4">
    <source>
        <dbReference type="ARBA" id="ARBA00022737"/>
    </source>
</evidence>
<dbReference type="GeneID" id="108670634"/>
<feature type="transmembrane region" description="Helical" evidence="10">
    <location>
        <begin position="562"/>
        <end position="579"/>
    </location>
</feature>
<feature type="domain" description="CBS" evidence="11">
    <location>
        <begin position="668"/>
        <end position="726"/>
    </location>
</feature>
<dbReference type="GO" id="GO:0005886">
    <property type="term" value="C:plasma membrane"/>
    <property type="evidence" value="ECO:0007669"/>
    <property type="project" value="TreeGrafter"/>
</dbReference>
<evidence type="ECO:0000256" key="2">
    <source>
        <dbReference type="ARBA" id="ARBA00022448"/>
    </source>
</evidence>
<keyword evidence="12" id="KW-1185">Reference proteome</keyword>
<dbReference type="InterPro" id="IPR050970">
    <property type="entry name" value="Cl_channel_volt-gated"/>
</dbReference>
<feature type="compositionally biased region" description="Acidic residues" evidence="9">
    <location>
        <begin position="820"/>
        <end position="830"/>
    </location>
</feature>
<feature type="compositionally biased region" description="Low complexity" evidence="9">
    <location>
        <begin position="793"/>
        <end position="807"/>
    </location>
</feature>
<feature type="compositionally biased region" description="Basic and acidic residues" evidence="9">
    <location>
        <begin position="963"/>
        <end position="979"/>
    </location>
</feature>
<feature type="transmembrane region" description="Helical" evidence="10">
    <location>
        <begin position="175"/>
        <end position="201"/>
    </location>
</feature>
<sequence>MSSDHSNQGHAGDSGDNDSAGGKSSMQYLTVPDPFQIPNGYTGRFGMRRSSSLTDLRGDDDYSSCASTVRLNAMQYGSILNLMPSVDDDSDAGGEHDASGTSSVLHYEHSYMYGRYSADLAEYAYAEGKRIRDDKAKVDDLTKELHKYKAEKSRFIVNFVRPAWEHTFARIGEDWVFLFVLGIVVAVISFGIDTIVGLCFTARMYFHEILHDVHWGLSVFMWLLLPTMLVAFAVSFTQWVAPSAAGSGIPEMKTILRGVVLKEYLTWRTLVAKIVGLSAVIGAGMPLGKEGPVMHMASIVATLLSKLLQIIKGTVENEQRTTDLLAAACTMGVSACYAAPVGGVLFSIEVTTTYFAVRNYWRGFFAAVVGAIFYRLLGVWFLGLETIYPLFKVSHNYVYPYDVIELFPFICLSIVNGFLGAAFVFCHRRYVMFMRHNKFIKNILMKNRMLYPVIVAVSISLVTYPDALGQFMASKLTARQQILQIFSNVTWGQYGPEASTAQTGAQNDILKNWVNEENPSFQLSLFIFQTVTLMQVVLASTLPVATGLLVPLMKVGAAFGRIVGELMVYFYPVGIVPGFPIVPGAYAMVGAASFCASITHTISISVIMFELTGQITYAIPIIVGVLVSNCIASLLQPSIYDSVIRIKKLPYLPDIVTTTSSDVYNTFVEDIMVKDIGYIWYSMTYAELKKVLKENRRIKFFPVVDSHTHMILLGSVKRIELVRLLLHQISPDKRRKEAQRRQIEALKQRWMEEDASEHAHSRIRYEDEVRAMTDAEGNSATVSGGLLQRMGRSFSRSLSRSRSVNCRPPSATSAGQLPPNEDEAQDDDETPYNNQLTIHSSASTAKLGGNSPNVSPPAHLRDIFARGSQLDERRSSRFSVSKVKAAAAEVPIPTIAVNADGEDDGKSSKSTGESTRSSISDRNSVFTVKSGKPEPKINQDDASRTKSPFKLVQNKLKDKKSKTKDEKQKQEQQRAEMLESEAEKVIFSAARRASAIKRSNSLDSLRRRSKADDEQDKRRSGAGSDAEDDPDSTHSSPTVSRRMDSPPMKSILKRRNSFSLGAINIAPEPRAPDGHYQTIGTADTKLRSAFEKVRKLKMDTAVSMELKLSQISLFRPKKKEYPVKRQVVDLTDEEREEWEHLQLAMEVDFQQTTIDPAPFQLVERTSLLRVHSLFSLLGINHAYVTNIGRLRGVVALKELRLAIEGTTQDKQRQKPVAIQVAETPEVAATKAVETTDVDENSKSNGSSIQSRHAHVAIQLNDRLEGVPDDVEAGIINNRWGNNIRHHDNGRMS</sequence>
<evidence type="ECO:0000313" key="14">
    <source>
        <dbReference type="RefSeq" id="XP_018013593.1"/>
    </source>
</evidence>
<dbReference type="Proteomes" id="UP000694843">
    <property type="component" value="Unplaced"/>
</dbReference>